<keyword evidence="3" id="KW-0808">Transferase</keyword>
<protein>
    <submittedName>
        <fullName evidence="3">Class V aminotransferase</fullName>
    </submittedName>
</protein>
<dbReference type="Gene3D" id="3.40.640.10">
    <property type="entry name" value="Type I PLP-dependent aspartate aminotransferase-like (Major domain)"/>
    <property type="match status" value="1"/>
</dbReference>
<name>A0A1A9K8Z0_9PSED</name>
<dbReference type="EMBL" id="CP015878">
    <property type="protein sequence ID" value="ANI14246.1"/>
    <property type="molecule type" value="Genomic_DNA"/>
</dbReference>
<gene>
    <name evidence="3" type="ORF">A9C11_09740</name>
</gene>
<keyword evidence="3" id="KW-0032">Aminotransferase</keyword>
<dbReference type="Pfam" id="PF00266">
    <property type="entry name" value="Aminotran_5"/>
    <property type="match status" value="1"/>
</dbReference>
<dbReference type="PANTHER" id="PTHR43586:SF15">
    <property type="entry name" value="BLR3095 PROTEIN"/>
    <property type="match status" value="1"/>
</dbReference>
<dbReference type="InterPro" id="IPR015422">
    <property type="entry name" value="PyrdxlP-dep_Trfase_small"/>
</dbReference>
<evidence type="ECO:0000313" key="3">
    <source>
        <dbReference type="EMBL" id="ANI14246.1"/>
    </source>
</evidence>
<keyword evidence="1" id="KW-0663">Pyridoxal phosphate</keyword>
<evidence type="ECO:0000313" key="4">
    <source>
        <dbReference type="Proteomes" id="UP000077748"/>
    </source>
</evidence>
<dbReference type="AlphaFoldDB" id="A0A1A9K8Z0"/>
<dbReference type="InterPro" id="IPR000192">
    <property type="entry name" value="Aminotrans_V_dom"/>
</dbReference>
<sequence length="377" mass="41294">MNPLSLEFPQEPGLRYLNHAAVAPWPKRSADAVAAFASENIRLGARDYPQWLQVENRLRQRLAQLVGAATTGDVALVKNTSEALSFVAFGLDWRPGDQVVISDQEFPSNRVVWEALKPRGVEVIQVSLEGADPEADLLAACGPRTRLLSISAVQYASGLRMDLERLGAGCRQRGVLFCIDAIQQLGALPFDAQAYDCAFAMADGHKWMLGPEGLGVFYCRAAERDLLSLQEYGWHMLENAGNYNQTDWQPARSARRFECGSPNMLGAVALDASLGLLEEFGMPAVGAALAERVQALQDGLQGIPGVRLHSPQQAERRAGILTFSLDGWDNARLHERLKAEQVVCIQRGAGVRFSPHFYTPENVIEDTLAIISALARE</sequence>
<feature type="domain" description="Aminotransferase class V" evidence="2">
    <location>
        <begin position="16"/>
        <end position="349"/>
    </location>
</feature>
<dbReference type="InterPro" id="IPR015421">
    <property type="entry name" value="PyrdxlP-dep_Trfase_major"/>
</dbReference>
<dbReference type="InterPro" id="IPR015424">
    <property type="entry name" value="PyrdxlP-dep_Trfase"/>
</dbReference>
<dbReference type="PANTHER" id="PTHR43586">
    <property type="entry name" value="CYSTEINE DESULFURASE"/>
    <property type="match status" value="1"/>
</dbReference>
<dbReference type="GO" id="GO:0008483">
    <property type="term" value="F:transaminase activity"/>
    <property type="evidence" value="ECO:0007669"/>
    <property type="project" value="UniProtKB-KW"/>
</dbReference>
<accession>A0A1A9K8Z0</accession>
<dbReference type="SUPFAM" id="SSF53383">
    <property type="entry name" value="PLP-dependent transferases"/>
    <property type="match status" value="1"/>
</dbReference>
<dbReference type="Proteomes" id="UP000077748">
    <property type="component" value="Chromosome"/>
</dbReference>
<organism evidence="3 4">
    <name type="scientific">Pseudomonas citronellolis</name>
    <dbReference type="NCBI Taxonomy" id="53408"/>
    <lineage>
        <taxon>Bacteria</taxon>
        <taxon>Pseudomonadati</taxon>
        <taxon>Pseudomonadota</taxon>
        <taxon>Gammaproteobacteria</taxon>
        <taxon>Pseudomonadales</taxon>
        <taxon>Pseudomonadaceae</taxon>
        <taxon>Pseudomonas</taxon>
    </lineage>
</organism>
<dbReference type="RefSeq" id="WP_064582538.1">
    <property type="nucleotide sequence ID" value="NZ_BDGS01000001.1"/>
</dbReference>
<reference evidence="3 4" key="1">
    <citation type="submission" date="2016-05" db="EMBL/GenBank/DDBJ databases">
        <title>Genome Sequence of Pseudomonas citronellolis Strain SJTE-3, an Estrogens and Persistent Organic Pollutants degradation strain.</title>
        <authorList>
            <person name="Liang R."/>
        </authorList>
    </citation>
    <scope>NUCLEOTIDE SEQUENCE [LARGE SCALE GENOMIC DNA]</scope>
    <source>
        <strain evidence="3 4">SJTE-3</strain>
    </source>
</reference>
<dbReference type="Gene3D" id="3.90.1150.10">
    <property type="entry name" value="Aspartate Aminotransferase, domain 1"/>
    <property type="match status" value="1"/>
</dbReference>
<evidence type="ECO:0000256" key="1">
    <source>
        <dbReference type="ARBA" id="ARBA00022898"/>
    </source>
</evidence>
<evidence type="ECO:0000259" key="2">
    <source>
        <dbReference type="Pfam" id="PF00266"/>
    </source>
</evidence>
<proteinExistence type="predicted"/>